<feature type="compositionally biased region" description="Low complexity" evidence="1">
    <location>
        <begin position="215"/>
        <end position="227"/>
    </location>
</feature>
<feature type="transmembrane region" description="Helical" evidence="2">
    <location>
        <begin position="266"/>
        <end position="292"/>
    </location>
</feature>
<organism evidence="3 4">
    <name type="scientific">Fusarium duplospermum</name>
    <dbReference type="NCBI Taxonomy" id="1325734"/>
    <lineage>
        <taxon>Eukaryota</taxon>
        <taxon>Fungi</taxon>
        <taxon>Dikarya</taxon>
        <taxon>Ascomycota</taxon>
        <taxon>Pezizomycotina</taxon>
        <taxon>Sordariomycetes</taxon>
        <taxon>Hypocreomycetidae</taxon>
        <taxon>Hypocreales</taxon>
        <taxon>Nectriaceae</taxon>
        <taxon>Fusarium</taxon>
        <taxon>Fusarium solani species complex</taxon>
    </lineage>
</organism>
<evidence type="ECO:0000256" key="2">
    <source>
        <dbReference type="SAM" id="Phobius"/>
    </source>
</evidence>
<evidence type="ECO:0000256" key="1">
    <source>
        <dbReference type="SAM" id="MobiDB-lite"/>
    </source>
</evidence>
<keyword evidence="4" id="KW-1185">Reference proteome</keyword>
<evidence type="ECO:0000313" key="4">
    <source>
        <dbReference type="Proteomes" id="UP000288168"/>
    </source>
</evidence>
<feature type="region of interest" description="Disordered" evidence="1">
    <location>
        <begin position="1"/>
        <end position="125"/>
    </location>
</feature>
<dbReference type="OrthoDB" id="10674287at2759"/>
<feature type="compositionally biased region" description="Polar residues" evidence="1">
    <location>
        <begin position="59"/>
        <end position="72"/>
    </location>
</feature>
<dbReference type="Proteomes" id="UP000288168">
    <property type="component" value="Unassembled WGS sequence"/>
</dbReference>
<feature type="compositionally biased region" description="Polar residues" evidence="1">
    <location>
        <begin position="41"/>
        <end position="52"/>
    </location>
</feature>
<proteinExistence type="predicted"/>
<dbReference type="AlphaFoldDB" id="A0A428PKB0"/>
<accession>A0A428PKB0</accession>
<sequence length="606" mass="66554">MSDNMDPSDIYNPHSITPPPTEPTSPHTFSDPHVAKDTALDETTNVEASNPENEPGPLSSESPPDQTTSSESPPEPLKVEDLPGATTAPEHPTSKDGGQGSAPSAVGPNDLARANGESSDVNGEIEIDRAMVAQPQGLVPYSSPLEPNAFLRLMQALMAGQQPQTNGATNIYNFFTNHGNFSLPHTTGPNQPAGDPPKTAANPPQPRADTPADESTSPKASSTSTSSNDPETKPAAGSDKGEKVQSFIRGATLPFRWMCRILLHNYVIMLIAVLFSIFVLLPIVLTLGVYLLSHAPSYVSNHILGKGYEYGNPFGVSYPTWMPSWGSSQNDAVPSMHVAEEAQEPSPLTFQRPIPQAETDILPDVILRYEERLAGIDHKHEEAVLGSLVNSKRRAQDQKKFNQHFIDDMEAWSIIQYRHLQALVGSVDLILKQLLSEIAGGRAAEGGAKWRWWESRTTARQRTLQDNLDSFQSIIDKINEGLSTGHDEIVGMMLQDGHVSGLNKQALDSCLAREILRHSEDAELRDLASGFKILCSSERRTRERWGHVHDAITKFQNSQQRIRQMFNNRSKDYTALEDAYRDIKALAMALMGALEEFARLSEEEEG</sequence>
<name>A0A428PKB0_9HYPO</name>
<reference evidence="3 4" key="1">
    <citation type="submission" date="2017-06" db="EMBL/GenBank/DDBJ databases">
        <title>Comparative genomic analysis of Ambrosia Fusariam Clade fungi.</title>
        <authorList>
            <person name="Stajich J.E."/>
            <person name="Carrillo J."/>
            <person name="Kijimoto T."/>
            <person name="Eskalen A."/>
            <person name="O'Donnell K."/>
            <person name="Kasson M."/>
        </authorList>
    </citation>
    <scope>NUCLEOTIDE SEQUENCE [LARGE SCALE GENOMIC DNA]</scope>
    <source>
        <strain evidence="3 4">NRRL62584</strain>
    </source>
</reference>
<evidence type="ECO:0000313" key="3">
    <source>
        <dbReference type="EMBL" id="RSL53491.1"/>
    </source>
</evidence>
<keyword evidence="2" id="KW-0812">Transmembrane</keyword>
<dbReference type="EMBL" id="NKCI01000122">
    <property type="protein sequence ID" value="RSL53491.1"/>
    <property type="molecule type" value="Genomic_DNA"/>
</dbReference>
<feature type="region of interest" description="Disordered" evidence="1">
    <location>
        <begin position="182"/>
        <end position="243"/>
    </location>
</feature>
<comment type="caution">
    <text evidence="3">The sequence shown here is derived from an EMBL/GenBank/DDBJ whole genome shotgun (WGS) entry which is preliminary data.</text>
</comment>
<keyword evidence="2" id="KW-1133">Transmembrane helix</keyword>
<gene>
    <name evidence="3" type="ORF">CEP54_010370</name>
</gene>
<protein>
    <submittedName>
        <fullName evidence="3">Uncharacterized protein</fullName>
    </submittedName>
</protein>
<keyword evidence="2" id="KW-0472">Membrane</keyword>